<dbReference type="EMBL" id="LXQA010126849">
    <property type="protein sequence ID" value="MCI21798.1"/>
    <property type="molecule type" value="Genomic_DNA"/>
</dbReference>
<dbReference type="PANTHER" id="PTHR33116">
    <property type="entry name" value="REVERSE TRANSCRIPTASE ZINC-BINDING DOMAIN-CONTAINING PROTEIN-RELATED-RELATED"/>
    <property type="match status" value="1"/>
</dbReference>
<proteinExistence type="predicted"/>
<keyword evidence="1" id="KW-0812">Transmembrane</keyword>
<keyword evidence="1" id="KW-1133">Transmembrane helix</keyword>
<keyword evidence="2" id="KW-0675">Receptor</keyword>
<accession>A0A392QCB9</accession>
<dbReference type="PANTHER" id="PTHR33116:SF78">
    <property type="entry name" value="OS12G0587133 PROTEIN"/>
    <property type="match status" value="1"/>
</dbReference>
<keyword evidence="2" id="KW-0808">Transferase</keyword>
<dbReference type="AlphaFoldDB" id="A0A392QCB9"/>
<name>A0A392QCB9_9FABA</name>
<keyword evidence="3" id="KW-1185">Reference proteome</keyword>
<feature type="non-terminal residue" evidence="2">
    <location>
        <position position="152"/>
    </location>
</feature>
<keyword evidence="1" id="KW-0472">Membrane</keyword>
<keyword evidence="2" id="KW-0418">Kinase</keyword>
<evidence type="ECO:0000313" key="3">
    <source>
        <dbReference type="Proteomes" id="UP000265520"/>
    </source>
</evidence>
<sequence>MEAMMARNLFTGYKVGEQDSVSVSHLQFADDTLLLGAKNWANIRALRAVLVLFESMSGLKVNFNKSMLVGVNISDSWLHEAASALCCKVGNVSFLYLGLPIGGDPRRLGFWELVLDRIKNRLSGWKSRFLSFGGRLILLKSVLTSLFVYALS</sequence>
<feature type="transmembrane region" description="Helical" evidence="1">
    <location>
        <begin position="129"/>
        <end position="151"/>
    </location>
</feature>
<evidence type="ECO:0000256" key="1">
    <source>
        <dbReference type="SAM" id="Phobius"/>
    </source>
</evidence>
<dbReference type="GO" id="GO:0016301">
    <property type="term" value="F:kinase activity"/>
    <property type="evidence" value="ECO:0007669"/>
    <property type="project" value="UniProtKB-KW"/>
</dbReference>
<protein>
    <submittedName>
        <fullName evidence="2">Cysteine-rich receptor-like protein kinase</fullName>
    </submittedName>
</protein>
<dbReference type="Proteomes" id="UP000265520">
    <property type="component" value="Unassembled WGS sequence"/>
</dbReference>
<evidence type="ECO:0000313" key="2">
    <source>
        <dbReference type="EMBL" id="MCI21798.1"/>
    </source>
</evidence>
<organism evidence="2 3">
    <name type="scientific">Trifolium medium</name>
    <dbReference type="NCBI Taxonomy" id="97028"/>
    <lineage>
        <taxon>Eukaryota</taxon>
        <taxon>Viridiplantae</taxon>
        <taxon>Streptophyta</taxon>
        <taxon>Embryophyta</taxon>
        <taxon>Tracheophyta</taxon>
        <taxon>Spermatophyta</taxon>
        <taxon>Magnoliopsida</taxon>
        <taxon>eudicotyledons</taxon>
        <taxon>Gunneridae</taxon>
        <taxon>Pentapetalae</taxon>
        <taxon>rosids</taxon>
        <taxon>fabids</taxon>
        <taxon>Fabales</taxon>
        <taxon>Fabaceae</taxon>
        <taxon>Papilionoideae</taxon>
        <taxon>50 kb inversion clade</taxon>
        <taxon>NPAAA clade</taxon>
        <taxon>Hologalegina</taxon>
        <taxon>IRL clade</taxon>
        <taxon>Trifolieae</taxon>
        <taxon>Trifolium</taxon>
    </lineage>
</organism>
<reference evidence="2 3" key="1">
    <citation type="journal article" date="2018" name="Front. Plant Sci.">
        <title>Red Clover (Trifolium pratense) and Zigzag Clover (T. medium) - A Picture of Genomic Similarities and Differences.</title>
        <authorList>
            <person name="Dluhosova J."/>
            <person name="Istvanek J."/>
            <person name="Nedelnik J."/>
            <person name="Repkova J."/>
        </authorList>
    </citation>
    <scope>NUCLEOTIDE SEQUENCE [LARGE SCALE GENOMIC DNA]</scope>
    <source>
        <strain evidence="3">cv. 10/8</strain>
        <tissue evidence="2">Leaf</tissue>
    </source>
</reference>
<comment type="caution">
    <text evidence="2">The sequence shown here is derived from an EMBL/GenBank/DDBJ whole genome shotgun (WGS) entry which is preliminary data.</text>
</comment>